<evidence type="ECO:0000313" key="4">
    <source>
        <dbReference type="Proteomes" id="UP001596507"/>
    </source>
</evidence>
<feature type="region of interest" description="Disordered" evidence="1">
    <location>
        <begin position="1"/>
        <end position="26"/>
    </location>
</feature>
<feature type="transmembrane region" description="Helical" evidence="2">
    <location>
        <begin position="131"/>
        <end position="149"/>
    </location>
</feature>
<dbReference type="Pfam" id="PF10990">
    <property type="entry name" value="DUF2809"/>
    <property type="match status" value="1"/>
</dbReference>
<dbReference type="RefSeq" id="WP_262874873.1">
    <property type="nucleotide sequence ID" value="NZ_BAABKW010000013.1"/>
</dbReference>
<reference evidence="4" key="1">
    <citation type="journal article" date="2019" name="Int. J. Syst. Evol. Microbiol.">
        <title>The Global Catalogue of Microorganisms (GCM) 10K type strain sequencing project: providing services to taxonomists for standard genome sequencing and annotation.</title>
        <authorList>
            <consortium name="The Broad Institute Genomics Platform"/>
            <consortium name="The Broad Institute Genome Sequencing Center for Infectious Disease"/>
            <person name="Wu L."/>
            <person name="Ma J."/>
        </authorList>
    </citation>
    <scope>NUCLEOTIDE SEQUENCE [LARGE SCALE GENOMIC DNA]</scope>
    <source>
        <strain evidence="4">CGMCC 1.15772</strain>
    </source>
</reference>
<protein>
    <submittedName>
        <fullName evidence="3">DUF2809 domain-containing protein</fullName>
    </submittedName>
</protein>
<keyword evidence="2" id="KW-0812">Transmembrane</keyword>
<feature type="transmembrane region" description="Helical" evidence="2">
    <location>
        <begin position="66"/>
        <end position="81"/>
    </location>
</feature>
<dbReference type="InterPro" id="IPR021257">
    <property type="entry name" value="DUF2809"/>
</dbReference>
<proteinExistence type="predicted"/>
<comment type="caution">
    <text evidence="3">The sequence shown here is derived from an EMBL/GenBank/DDBJ whole genome shotgun (WGS) entry which is preliminary data.</text>
</comment>
<feature type="transmembrane region" description="Helical" evidence="2">
    <location>
        <begin position="88"/>
        <end position="111"/>
    </location>
</feature>
<dbReference type="Proteomes" id="UP001596507">
    <property type="component" value="Unassembled WGS sequence"/>
</dbReference>
<feature type="transmembrane region" description="Helical" evidence="2">
    <location>
        <begin position="34"/>
        <end position="54"/>
    </location>
</feature>
<organism evidence="3 4">
    <name type="scientific">Microbacterium fluvii</name>
    <dbReference type="NCBI Taxonomy" id="415215"/>
    <lineage>
        <taxon>Bacteria</taxon>
        <taxon>Bacillati</taxon>
        <taxon>Actinomycetota</taxon>
        <taxon>Actinomycetes</taxon>
        <taxon>Micrococcales</taxon>
        <taxon>Microbacteriaceae</taxon>
        <taxon>Microbacterium</taxon>
    </lineage>
</organism>
<evidence type="ECO:0000256" key="2">
    <source>
        <dbReference type="SAM" id="Phobius"/>
    </source>
</evidence>
<gene>
    <name evidence="3" type="ORF">ACFQRL_13445</name>
</gene>
<accession>A0ABW2HFQ2</accession>
<keyword evidence="4" id="KW-1185">Reference proteome</keyword>
<keyword evidence="2" id="KW-1133">Transmembrane helix</keyword>
<name>A0ABW2HFQ2_9MICO</name>
<evidence type="ECO:0000313" key="3">
    <source>
        <dbReference type="EMBL" id="MFC7269963.1"/>
    </source>
</evidence>
<evidence type="ECO:0000256" key="1">
    <source>
        <dbReference type="SAM" id="MobiDB-lite"/>
    </source>
</evidence>
<dbReference type="EMBL" id="JBHTBE010000003">
    <property type="protein sequence ID" value="MFC7269963.1"/>
    <property type="molecule type" value="Genomic_DNA"/>
</dbReference>
<sequence>MTSAAPEPEPEPVGSLGRAPAPAPPAHRSTRRRLAAAALLAATIAAGLVVHLALPDSAATDIAGDALYAVAVYLAVVIAWVRQHPFVVGAIAAAWCVGIELFQLTGIPLAAGAAFAPAMLVLGTVFDARDLVVYVAVILVVSLFDRLSARRRPA</sequence>
<keyword evidence="2" id="KW-0472">Membrane</keyword>